<organism evidence="3 4">
    <name type="scientific">Sulfitobacter faviae</name>
    <dbReference type="NCBI Taxonomy" id="1775881"/>
    <lineage>
        <taxon>Bacteria</taxon>
        <taxon>Pseudomonadati</taxon>
        <taxon>Pseudomonadota</taxon>
        <taxon>Alphaproteobacteria</taxon>
        <taxon>Rhodobacterales</taxon>
        <taxon>Roseobacteraceae</taxon>
        <taxon>Sulfitobacter</taxon>
    </lineage>
</organism>
<feature type="domain" description="Alkyl hydroperoxide reductase subunit C/ Thiol specific antioxidant" evidence="2">
    <location>
        <begin position="55"/>
        <end position="142"/>
    </location>
</feature>
<reference evidence="3 4" key="1">
    <citation type="submission" date="2023-11" db="EMBL/GenBank/DDBJ databases">
        <title>From the Deep-Sea to the Surface: Bacterial Genomes Isolated from the Moytirra Hydrothermal Vent Plume.</title>
        <authorList>
            <person name="Major S.R."/>
        </authorList>
    </citation>
    <scope>NUCLEOTIDE SEQUENCE [LARGE SCALE GENOMIC DNA]</scope>
    <source>
        <strain evidence="3 4">OXR-9</strain>
    </source>
</reference>
<evidence type="ECO:0000313" key="3">
    <source>
        <dbReference type="EMBL" id="WPZ20980.1"/>
    </source>
</evidence>
<keyword evidence="4" id="KW-1185">Reference proteome</keyword>
<gene>
    <name evidence="3" type="ORF">T7987_12435</name>
</gene>
<feature type="signal peptide" evidence="1">
    <location>
        <begin position="1"/>
        <end position="31"/>
    </location>
</feature>
<dbReference type="Pfam" id="PF00578">
    <property type="entry name" value="AhpC-TSA"/>
    <property type="match status" value="1"/>
</dbReference>
<accession>A0ABZ0V0P0</accession>
<dbReference type="Gene3D" id="3.40.30.10">
    <property type="entry name" value="Glutaredoxin"/>
    <property type="match status" value="1"/>
</dbReference>
<dbReference type="InterPro" id="IPR000866">
    <property type="entry name" value="AhpC/TSA"/>
</dbReference>
<evidence type="ECO:0000256" key="1">
    <source>
        <dbReference type="SAM" id="SignalP"/>
    </source>
</evidence>
<proteinExistence type="predicted"/>
<evidence type="ECO:0000259" key="2">
    <source>
        <dbReference type="Pfam" id="PF00578"/>
    </source>
</evidence>
<keyword evidence="1" id="KW-0732">Signal</keyword>
<dbReference type="SUPFAM" id="SSF52833">
    <property type="entry name" value="Thioredoxin-like"/>
    <property type="match status" value="1"/>
</dbReference>
<dbReference type="Proteomes" id="UP001326567">
    <property type="component" value="Chromosome"/>
</dbReference>
<protein>
    <recommendedName>
        <fullName evidence="2">Alkyl hydroperoxide reductase subunit C/ Thiol specific antioxidant domain-containing protein</fullName>
    </recommendedName>
</protein>
<name>A0ABZ0V0P0_9RHOB</name>
<feature type="chain" id="PRO_5046095322" description="Alkyl hydroperoxide reductase subunit C/ Thiol specific antioxidant domain-containing protein" evidence="1">
    <location>
        <begin position="32"/>
        <end position="215"/>
    </location>
</feature>
<dbReference type="RefSeq" id="WP_322328107.1">
    <property type="nucleotide sequence ID" value="NZ_CP139725.1"/>
</dbReference>
<dbReference type="InterPro" id="IPR036249">
    <property type="entry name" value="Thioredoxin-like_sf"/>
</dbReference>
<dbReference type="EMBL" id="CP139725">
    <property type="protein sequence ID" value="WPZ20980.1"/>
    <property type="molecule type" value="Genomic_DNA"/>
</dbReference>
<sequence>MTQKLPLLSCYALLVASVSAATLLTITPAFADHPGENLNQAMVAKEAAFEPVAAQEAPKVEWTEPDGETGSLDALKGKITVLSFAPNSCGGPCKAQQEQLSKTLAALNASAMREMVVFVTLRNTAPSVPAEQNWTAAQLSDNDRLGDTVNAFASVSARKDGAPMVHLLNREGAQVGIFHGSEFEPINLVLYINGLTHQRSHAEPGIWQRIARWFQ</sequence>
<evidence type="ECO:0000313" key="4">
    <source>
        <dbReference type="Proteomes" id="UP001326567"/>
    </source>
</evidence>